<feature type="domain" description="Galectin" evidence="5">
    <location>
        <begin position="57"/>
        <end position="189"/>
    </location>
</feature>
<dbReference type="GeneTree" id="ENSGT00940000160378"/>
<dbReference type="SMART" id="SM00908">
    <property type="entry name" value="Gal-bind_lectin"/>
    <property type="match status" value="2"/>
</dbReference>
<evidence type="ECO:0000313" key="6">
    <source>
        <dbReference type="Ensembl" id="ENSLLEP00000037744.1"/>
    </source>
</evidence>
<evidence type="ECO:0000256" key="1">
    <source>
        <dbReference type="ARBA" id="ARBA00022734"/>
    </source>
</evidence>
<dbReference type="InterPro" id="IPR001079">
    <property type="entry name" value="Galectin_CRD"/>
</dbReference>
<evidence type="ECO:0000256" key="4">
    <source>
        <dbReference type="SAM" id="MobiDB-lite"/>
    </source>
</evidence>
<dbReference type="Proteomes" id="UP000694569">
    <property type="component" value="Unplaced"/>
</dbReference>
<dbReference type="OrthoDB" id="6251307at2759"/>
<dbReference type="PANTHER" id="PTHR11346">
    <property type="entry name" value="GALECTIN"/>
    <property type="match status" value="1"/>
</dbReference>
<keyword evidence="2" id="KW-0677">Repeat</keyword>
<organism evidence="6 7">
    <name type="scientific">Leptobrachium leishanense</name>
    <name type="common">Leishan spiny toad</name>
    <dbReference type="NCBI Taxonomy" id="445787"/>
    <lineage>
        <taxon>Eukaryota</taxon>
        <taxon>Metazoa</taxon>
        <taxon>Chordata</taxon>
        <taxon>Craniata</taxon>
        <taxon>Vertebrata</taxon>
        <taxon>Euteleostomi</taxon>
        <taxon>Amphibia</taxon>
        <taxon>Batrachia</taxon>
        <taxon>Anura</taxon>
        <taxon>Pelobatoidea</taxon>
        <taxon>Megophryidae</taxon>
        <taxon>Leptobrachium</taxon>
    </lineage>
</organism>
<dbReference type="Gene3D" id="2.60.120.200">
    <property type="match status" value="2"/>
</dbReference>
<dbReference type="SMART" id="SM00276">
    <property type="entry name" value="GLECT"/>
    <property type="match status" value="2"/>
</dbReference>
<dbReference type="InterPro" id="IPR013320">
    <property type="entry name" value="ConA-like_dom_sf"/>
</dbReference>
<protein>
    <recommendedName>
        <fullName evidence="3">Galectin</fullName>
    </recommendedName>
</protein>
<evidence type="ECO:0000256" key="2">
    <source>
        <dbReference type="ARBA" id="ARBA00022737"/>
    </source>
</evidence>
<dbReference type="CDD" id="cd00070">
    <property type="entry name" value="GLECT"/>
    <property type="match status" value="2"/>
</dbReference>
<dbReference type="GO" id="GO:0030246">
    <property type="term" value="F:carbohydrate binding"/>
    <property type="evidence" value="ECO:0007669"/>
    <property type="project" value="UniProtKB-UniRule"/>
</dbReference>
<dbReference type="Ensembl" id="ENSLLET00000039195.1">
    <property type="protein sequence ID" value="ENSLLEP00000037744.1"/>
    <property type="gene ID" value="ENSLLEG00000023844.1"/>
</dbReference>
<keyword evidence="1 3" id="KW-0430">Lectin</keyword>
<feature type="region of interest" description="Disordered" evidence="4">
    <location>
        <begin position="351"/>
        <end position="370"/>
    </location>
</feature>
<feature type="domain" description="Galectin" evidence="5">
    <location>
        <begin position="213"/>
        <end position="349"/>
    </location>
</feature>
<dbReference type="AlphaFoldDB" id="A0A8C5QK99"/>
<dbReference type="FunFam" id="2.60.120.200:FF:000124">
    <property type="entry name" value="Galectin-4"/>
    <property type="match status" value="1"/>
</dbReference>
<evidence type="ECO:0000313" key="7">
    <source>
        <dbReference type="Proteomes" id="UP000694569"/>
    </source>
</evidence>
<evidence type="ECO:0000256" key="3">
    <source>
        <dbReference type="RuleBase" id="RU102079"/>
    </source>
</evidence>
<accession>A0A8C5QK99</accession>
<dbReference type="Pfam" id="PF00337">
    <property type="entry name" value="Gal-bind_lectin"/>
    <property type="match status" value="2"/>
</dbReference>
<dbReference type="SUPFAM" id="SSF49899">
    <property type="entry name" value="Concanavalin A-like lectins/glucanases"/>
    <property type="match status" value="2"/>
</dbReference>
<dbReference type="PANTHER" id="PTHR11346:SF15">
    <property type="entry name" value="PLACENTAL PROTEIN 13-LIKE"/>
    <property type="match status" value="1"/>
</dbReference>
<reference evidence="6" key="1">
    <citation type="submission" date="2025-08" db="UniProtKB">
        <authorList>
            <consortium name="Ensembl"/>
        </authorList>
    </citation>
    <scope>IDENTIFICATION</scope>
</reference>
<proteinExistence type="predicted"/>
<dbReference type="InterPro" id="IPR044156">
    <property type="entry name" value="Galectin-like"/>
</dbReference>
<dbReference type="PROSITE" id="PS51304">
    <property type="entry name" value="GALECTIN"/>
    <property type="match status" value="2"/>
</dbReference>
<reference evidence="6" key="2">
    <citation type="submission" date="2025-09" db="UniProtKB">
        <authorList>
            <consortium name="Ensembl"/>
        </authorList>
    </citation>
    <scope>IDENTIFICATION</scope>
</reference>
<sequence length="370" mass="41177">MCVPAGVHVYRSVSDTTCPTSHIKPLIVSPRLNHPQTDMAFVPAPGYQPAFNPPVPYTTKIAGDLRVGMVIYIGAVVPSSKHNRFTVNFSTGQYEGADIAFHMNGRYDGRDRVVFNSMQGGEWGQEEMKREMPFKPGKLFHLVYEITSNNYQVSVNGSPFYEFPHRIPLEQVQWLQVSGDITLQYLGILGCGPGVKGGLVMKVAQGELPAVPLSTCIRGGMIPKRTVDVKGVVNSSAKSFTINFKVGYNNDIALHMNIRSSKSVVVRNSFINGAWGEEEKEIPKNPFKQGEFFDVSDQSESSQRDCACEPDPPNIGAYRDLDPPHIGAYRDLDPPHIGAYRDLDPPHIRTYRESDLPHMGSYREHRTPLI</sequence>
<name>A0A8C5QK99_9ANUR</name>
<evidence type="ECO:0000259" key="5">
    <source>
        <dbReference type="PROSITE" id="PS51304"/>
    </source>
</evidence>
<keyword evidence="7" id="KW-1185">Reference proteome</keyword>